<name>A0A3N0C5X7_9MICC</name>
<feature type="compositionally biased region" description="Low complexity" evidence="1">
    <location>
        <begin position="196"/>
        <end position="226"/>
    </location>
</feature>
<gene>
    <name evidence="4" type="ORF">D7003_05690</name>
</gene>
<evidence type="ECO:0000256" key="2">
    <source>
        <dbReference type="SAM" id="Phobius"/>
    </source>
</evidence>
<dbReference type="RefSeq" id="WP_123254505.1">
    <property type="nucleotide sequence ID" value="NZ_RBED01000072.1"/>
</dbReference>
<keyword evidence="5" id="KW-1185">Reference proteome</keyword>
<feature type="region of interest" description="Disordered" evidence="1">
    <location>
        <begin position="80"/>
        <end position="99"/>
    </location>
</feature>
<proteinExistence type="predicted"/>
<dbReference type="InterPro" id="IPR012347">
    <property type="entry name" value="Ferritin-like"/>
</dbReference>
<evidence type="ECO:0000313" key="5">
    <source>
        <dbReference type="Proteomes" id="UP000273807"/>
    </source>
</evidence>
<dbReference type="Gene3D" id="1.20.1260.10">
    <property type="match status" value="1"/>
</dbReference>
<feature type="region of interest" description="Disordered" evidence="1">
    <location>
        <begin position="196"/>
        <end position="237"/>
    </location>
</feature>
<keyword evidence="2" id="KW-0472">Membrane</keyword>
<evidence type="ECO:0000256" key="1">
    <source>
        <dbReference type="SAM" id="MobiDB-lite"/>
    </source>
</evidence>
<evidence type="ECO:0000259" key="3">
    <source>
        <dbReference type="Pfam" id="PF14530"/>
    </source>
</evidence>
<feature type="region of interest" description="Disordered" evidence="1">
    <location>
        <begin position="119"/>
        <end position="143"/>
    </location>
</feature>
<dbReference type="Pfam" id="PF14530">
    <property type="entry name" value="DUF4439"/>
    <property type="match status" value="1"/>
</dbReference>
<dbReference type="EMBL" id="RBED01000072">
    <property type="protein sequence ID" value="RNL57571.1"/>
    <property type="molecule type" value="Genomic_DNA"/>
</dbReference>
<dbReference type="OrthoDB" id="4955429at2"/>
<feature type="compositionally biased region" description="Low complexity" evidence="1">
    <location>
        <begin position="119"/>
        <end position="128"/>
    </location>
</feature>
<feature type="domain" description="DUF4439" evidence="3">
    <location>
        <begin position="241"/>
        <end position="367"/>
    </location>
</feature>
<accession>A0A3N0C5X7</accession>
<reference evidence="4 5" key="1">
    <citation type="submission" date="2018-10" db="EMBL/GenBank/DDBJ databases">
        <title>Genome sequencing of Arthrobacter oryzae TNB02.</title>
        <authorList>
            <person name="Cho Y.-J."/>
            <person name="Cho A."/>
            <person name="Kim O.-S."/>
        </authorList>
    </citation>
    <scope>NUCLEOTIDE SEQUENCE [LARGE SCALE GENOMIC DNA]</scope>
    <source>
        <strain evidence="4 5">TNB02</strain>
    </source>
</reference>
<sequence>MTTWSVVKDDTREKRWHGLFPRRLSLIALLACLALVVFGLGVAVAPRQAVEAPEPPFSEQARAAALANTLRLRDAGGRLGRAAAGTEEPAADTLPDAQQSAVDETVRLLTTQARALLAPGGGAARTPLSGTSTPIPPTNAEDATGSAAGLAAALAESGGQRLADAAASDGGIARLLAAVGTAQLLQSASLAAADGAAAPPQAVPHAPQPSETCPPGSPTPSSTAAPEADEGTGNPSLQAGLAATVRTEAATVYAYQVALTRLEGDAARSASGYLAQHEALLRTSESLSRALCSPVPPREAGYTLAPGFLDAPAPGLGVLETTMLPGYGDVIALSTGETRQWAIAALLETARRAVSWGADAGALPGVAADPATFPSLPAQP</sequence>
<dbReference type="AlphaFoldDB" id="A0A3N0C5X7"/>
<organism evidence="4 5">
    <name type="scientific">Arthrobacter oryzae</name>
    <dbReference type="NCBI Taxonomy" id="409290"/>
    <lineage>
        <taxon>Bacteria</taxon>
        <taxon>Bacillati</taxon>
        <taxon>Actinomycetota</taxon>
        <taxon>Actinomycetes</taxon>
        <taxon>Micrococcales</taxon>
        <taxon>Micrococcaceae</taxon>
        <taxon>Arthrobacter</taxon>
    </lineage>
</organism>
<keyword evidence="2" id="KW-1133">Transmembrane helix</keyword>
<dbReference type="SUPFAM" id="SSF47240">
    <property type="entry name" value="Ferritin-like"/>
    <property type="match status" value="1"/>
</dbReference>
<dbReference type="InterPro" id="IPR009078">
    <property type="entry name" value="Ferritin-like_SF"/>
</dbReference>
<protein>
    <submittedName>
        <fullName evidence="4">DUF4439 domain-containing protein</fullName>
    </submittedName>
</protein>
<keyword evidence="2" id="KW-0812">Transmembrane</keyword>
<feature type="transmembrane region" description="Helical" evidence="2">
    <location>
        <begin position="24"/>
        <end position="45"/>
    </location>
</feature>
<dbReference type="Proteomes" id="UP000273807">
    <property type="component" value="Unassembled WGS sequence"/>
</dbReference>
<dbReference type="InterPro" id="IPR029447">
    <property type="entry name" value="DUF4439"/>
</dbReference>
<evidence type="ECO:0000313" key="4">
    <source>
        <dbReference type="EMBL" id="RNL57571.1"/>
    </source>
</evidence>
<comment type="caution">
    <text evidence="4">The sequence shown here is derived from an EMBL/GenBank/DDBJ whole genome shotgun (WGS) entry which is preliminary data.</text>
</comment>